<dbReference type="PROSITE" id="PS51406">
    <property type="entry name" value="FIBRINOGEN_C_2"/>
    <property type="match status" value="1"/>
</dbReference>
<reference evidence="6" key="1">
    <citation type="submission" date="2025-08" db="UniProtKB">
        <authorList>
            <consortium name="RefSeq"/>
        </authorList>
    </citation>
    <scope>IDENTIFICATION</scope>
</reference>
<dbReference type="SMART" id="SM00186">
    <property type="entry name" value="FBG"/>
    <property type="match status" value="1"/>
</dbReference>
<feature type="chain" id="PRO_5034191758" evidence="3">
    <location>
        <begin position="26"/>
        <end position="441"/>
    </location>
</feature>
<evidence type="ECO:0000256" key="1">
    <source>
        <dbReference type="ARBA" id="ARBA00023157"/>
    </source>
</evidence>
<proteinExistence type="predicted"/>
<dbReference type="OrthoDB" id="6361951at2759"/>
<feature type="compositionally biased region" description="Low complexity" evidence="2">
    <location>
        <begin position="201"/>
        <end position="219"/>
    </location>
</feature>
<dbReference type="AlphaFoldDB" id="A0A8B7Z8A5"/>
<evidence type="ECO:0000313" key="6">
    <source>
        <dbReference type="RefSeq" id="XP_022101894.1"/>
    </source>
</evidence>
<feature type="compositionally biased region" description="Polar residues" evidence="2">
    <location>
        <begin position="186"/>
        <end position="200"/>
    </location>
</feature>
<evidence type="ECO:0000313" key="5">
    <source>
        <dbReference type="Proteomes" id="UP000694845"/>
    </source>
</evidence>
<dbReference type="Pfam" id="PF00147">
    <property type="entry name" value="Fibrinogen_C"/>
    <property type="match status" value="1"/>
</dbReference>
<feature type="signal peptide" evidence="3">
    <location>
        <begin position="1"/>
        <end position="25"/>
    </location>
</feature>
<dbReference type="FunFam" id="3.90.215.10:FF:000001">
    <property type="entry name" value="Tenascin isoform 1"/>
    <property type="match status" value="1"/>
</dbReference>
<dbReference type="GeneID" id="110985279"/>
<feature type="region of interest" description="Disordered" evidence="2">
    <location>
        <begin position="135"/>
        <end position="219"/>
    </location>
</feature>
<dbReference type="InterPro" id="IPR002181">
    <property type="entry name" value="Fibrinogen_a/b/g_C_dom"/>
</dbReference>
<dbReference type="GO" id="GO:0005615">
    <property type="term" value="C:extracellular space"/>
    <property type="evidence" value="ECO:0007669"/>
    <property type="project" value="TreeGrafter"/>
</dbReference>
<organism evidence="5 6">
    <name type="scientific">Acanthaster planci</name>
    <name type="common">Crown-of-thorns starfish</name>
    <dbReference type="NCBI Taxonomy" id="133434"/>
    <lineage>
        <taxon>Eukaryota</taxon>
        <taxon>Metazoa</taxon>
        <taxon>Echinodermata</taxon>
        <taxon>Eleutherozoa</taxon>
        <taxon>Asterozoa</taxon>
        <taxon>Asteroidea</taxon>
        <taxon>Valvatacea</taxon>
        <taxon>Valvatida</taxon>
        <taxon>Acanthasteridae</taxon>
        <taxon>Acanthaster</taxon>
    </lineage>
</organism>
<dbReference type="OMA" id="RTWHEYE"/>
<evidence type="ECO:0000259" key="4">
    <source>
        <dbReference type="PROSITE" id="PS51406"/>
    </source>
</evidence>
<gene>
    <name evidence="6" type="primary">LOC110985279</name>
</gene>
<keyword evidence="3" id="KW-0732">Signal</keyword>
<keyword evidence="5" id="KW-1185">Reference proteome</keyword>
<feature type="domain" description="Fibrinogen C-terminal" evidence="4">
    <location>
        <begin position="221"/>
        <end position="440"/>
    </location>
</feature>
<dbReference type="RefSeq" id="XP_022101894.1">
    <property type="nucleotide sequence ID" value="XM_022246202.1"/>
</dbReference>
<sequence>MMEDSLVRLTLSLVFLSTIYDAATAQVDARRGDTDVEGLGVAPGTTPHPETEIQLDYDQFVYNPHIVINPPKFSTPLVPKACCNCSTFREIVSAETARLEETYRRLRDDTRIQLQQLQAAMTDLADILRSLPETNITPPSLLPQSLDHTKTTASEMEHTTSTTVWETTTQPPPPPVTTLPKRVTTSQTTTSPRKAQTTKATSKPTTQPEPTTSSTASTSKATTVAIFKDCSDALAMGVTSSGVYKVKPLDGGADIEVYCDMNTDGGGWTVFQRRKDGSVDFYRDFDSYRQGFGDVDGEFWLGNDNLHRLTSQDDYILRVDLTDFQGNSVYAVYSSFRVADLSDNYRLTLGQYSGTAGDSLTRHSNKPFTTKDRDNDEFLTGNCARVYHGAWWYERCHQSNLNGNYLGGPNNRYAQGVVWRRWKGYNYSLKTSEMKFRKKTN</sequence>
<dbReference type="InterPro" id="IPR036056">
    <property type="entry name" value="Fibrinogen-like_C"/>
</dbReference>
<dbReference type="Gene3D" id="3.90.215.10">
    <property type="entry name" value="Gamma Fibrinogen, chain A, domain 1"/>
    <property type="match status" value="1"/>
</dbReference>
<dbReference type="InterPro" id="IPR050373">
    <property type="entry name" value="Fibrinogen_C-term_domain"/>
</dbReference>
<evidence type="ECO:0000256" key="2">
    <source>
        <dbReference type="SAM" id="MobiDB-lite"/>
    </source>
</evidence>
<dbReference type="InterPro" id="IPR014716">
    <property type="entry name" value="Fibrinogen_a/b/g_C_1"/>
</dbReference>
<feature type="compositionally biased region" description="Basic and acidic residues" evidence="2">
    <location>
        <begin position="147"/>
        <end position="158"/>
    </location>
</feature>
<dbReference type="CDD" id="cd00087">
    <property type="entry name" value="FReD"/>
    <property type="match status" value="1"/>
</dbReference>
<protein>
    <submittedName>
        <fullName evidence="6">Techylectin-5A-like isoform X1</fullName>
    </submittedName>
</protein>
<dbReference type="KEGG" id="aplc:110985279"/>
<dbReference type="SUPFAM" id="SSF56496">
    <property type="entry name" value="Fibrinogen C-terminal domain-like"/>
    <property type="match status" value="1"/>
</dbReference>
<accession>A0A8B7Z8A5</accession>
<dbReference type="PANTHER" id="PTHR19143">
    <property type="entry name" value="FIBRINOGEN/TENASCIN/ANGIOPOEITIN"/>
    <property type="match status" value="1"/>
</dbReference>
<name>A0A8B7Z8A5_ACAPL</name>
<dbReference type="Proteomes" id="UP000694845">
    <property type="component" value="Unplaced"/>
</dbReference>
<evidence type="ECO:0000256" key="3">
    <source>
        <dbReference type="SAM" id="SignalP"/>
    </source>
</evidence>
<dbReference type="InterPro" id="IPR020837">
    <property type="entry name" value="Fibrinogen_CS"/>
</dbReference>
<dbReference type="PROSITE" id="PS00514">
    <property type="entry name" value="FIBRINOGEN_C_1"/>
    <property type="match status" value="1"/>
</dbReference>
<dbReference type="NCBIfam" id="NF040941">
    <property type="entry name" value="GGGWT_bact"/>
    <property type="match status" value="1"/>
</dbReference>
<feature type="compositionally biased region" description="Low complexity" evidence="2">
    <location>
        <begin position="159"/>
        <end position="169"/>
    </location>
</feature>
<keyword evidence="1" id="KW-1015">Disulfide bond</keyword>